<proteinExistence type="predicted"/>
<dbReference type="AlphaFoldDB" id="A0AA38VY78"/>
<sequence length="94" mass="10031">MTTRHTTNGPQIPPQPSGQDLEVRRQVVLLQVRNPVLSDIQIGHSVVALTVAERDSLLDSDQPESPASSLPLSILSTWQLRQTGGDPGAPGFPG</sequence>
<feature type="compositionally biased region" description="Polar residues" evidence="1">
    <location>
        <begin position="1"/>
        <end position="10"/>
    </location>
</feature>
<reference evidence="2" key="1">
    <citation type="submission" date="2022-07" db="EMBL/GenBank/DDBJ databases">
        <title>Fungi with potential for degradation of polypropylene.</title>
        <authorList>
            <person name="Gostincar C."/>
        </authorList>
    </citation>
    <scope>NUCLEOTIDE SEQUENCE</scope>
    <source>
        <strain evidence="2">EXF-13287</strain>
    </source>
</reference>
<evidence type="ECO:0000313" key="2">
    <source>
        <dbReference type="EMBL" id="KAJ9158304.1"/>
    </source>
</evidence>
<dbReference type="Proteomes" id="UP001174691">
    <property type="component" value="Unassembled WGS sequence"/>
</dbReference>
<feature type="region of interest" description="Disordered" evidence="1">
    <location>
        <begin position="1"/>
        <end position="21"/>
    </location>
</feature>
<evidence type="ECO:0000313" key="3">
    <source>
        <dbReference type="Proteomes" id="UP001174691"/>
    </source>
</evidence>
<comment type="caution">
    <text evidence="2">The sequence shown here is derived from an EMBL/GenBank/DDBJ whole genome shotgun (WGS) entry which is preliminary data.</text>
</comment>
<keyword evidence="3" id="KW-1185">Reference proteome</keyword>
<name>A0AA38VY78_9PEZI</name>
<accession>A0AA38VY78</accession>
<dbReference type="EMBL" id="JANBVN010000038">
    <property type="protein sequence ID" value="KAJ9158304.1"/>
    <property type="molecule type" value="Genomic_DNA"/>
</dbReference>
<gene>
    <name evidence="2" type="ORF">NKR19_g3442</name>
</gene>
<organism evidence="2 3">
    <name type="scientific">Coniochaeta hoffmannii</name>
    <dbReference type="NCBI Taxonomy" id="91930"/>
    <lineage>
        <taxon>Eukaryota</taxon>
        <taxon>Fungi</taxon>
        <taxon>Dikarya</taxon>
        <taxon>Ascomycota</taxon>
        <taxon>Pezizomycotina</taxon>
        <taxon>Sordariomycetes</taxon>
        <taxon>Sordariomycetidae</taxon>
        <taxon>Coniochaetales</taxon>
        <taxon>Coniochaetaceae</taxon>
        <taxon>Coniochaeta</taxon>
    </lineage>
</organism>
<evidence type="ECO:0000256" key="1">
    <source>
        <dbReference type="SAM" id="MobiDB-lite"/>
    </source>
</evidence>
<protein>
    <submittedName>
        <fullName evidence="2">Uncharacterized protein</fullName>
    </submittedName>
</protein>